<keyword evidence="1" id="KW-1133">Transmembrane helix</keyword>
<proteinExistence type="predicted"/>
<gene>
    <name evidence="2" type="ORF">E2C01_073011</name>
</gene>
<organism evidence="2 3">
    <name type="scientific">Portunus trituberculatus</name>
    <name type="common">Swimming crab</name>
    <name type="synonym">Neptunus trituberculatus</name>
    <dbReference type="NCBI Taxonomy" id="210409"/>
    <lineage>
        <taxon>Eukaryota</taxon>
        <taxon>Metazoa</taxon>
        <taxon>Ecdysozoa</taxon>
        <taxon>Arthropoda</taxon>
        <taxon>Crustacea</taxon>
        <taxon>Multicrustacea</taxon>
        <taxon>Malacostraca</taxon>
        <taxon>Eumalacostraca</taxon>
        <taxon>Eucarida</taxon>
        <taxon>Decapoda</taxon>
        <taxon>Pleocyemata</taxon>
        <taxon>Brachyura</taxon>
        <taxon>Eubrachyura</taxon>
        <taxon>Portunoidea</taxon>
        <taxon>Portunidae</taxon>
        <taxon>Portuninae</taxon>
        <taxon>Portunus</taxon>
    </lineage>
</organism>
<keyword evidence="1" id="KW-0472">Membrane</keyword>
<evidence type="ECO:0000313" key="2">
    <source>
        <dbReference type="EMBL" id="MPC78523.1"/>
    </source>
</evidence>
<feature type="transmembrane region" description="Helical" evidence="1">
    <location>
        <begin position="6"/>
        <end position="26"/>
    </location>
</feature>
<keyword evidence="3" id="KW-1185">Reference proteome</keyword>
<reference evidence="2 3" key="1">
    <citation type="submission" date="2019-05" db="EMBL/GenBank/DDBJ databases">
        <title>Another draft genome of Portunus trituberculatus and its Hox gene families provides insights of decapod evolution.</title>
        <authorList>
            <person name="Jeong J.-H."/>
            <person name="Song I."/>
            <person name="Kim S."/>
            <person name="Choi T."/>
            <person name="Kim D."/>
            <person name="Ryu S."/>
            <person name="Kim W."/>
        </authorList>
    </citation>
    <scope>NUCLEOTIDE SEQUENCE [LARGE SCALE GENOMIC DNA]</scope>
    <source>
        <tissue evidence="2">Muscle</tissue>
    </source>
</reference>
<accession>A0A5B7I888</accession>
<comment type="caution">
    <text evidence="2">The sequence shown here is derived from an EMBL/GenBank/DDBJ whole genome shotgun (WGS) entry which is preliminary data.</text>
</comment>
<evidence type="ECO:0000256" key="1">
    <source>
        <dbReference type="SAM" id="Phobius"/>
    </source>
</evidence>
<dbReference type="AlphaFoldDB" id="A0A5B7I888"/>
<dbReference type="EMBL" id="VSRR010048662">
    <property type="protein sequence ID" value="MPC78523.1"/>
    <property type="molecule type" value="Genomic_DNA"/>
</dbReference>
<keyword evidence="1" id="KW-0812">Transmembrane</keyword>
<evidence type="ECO:0000313" key="3">
    <source>
        <dbReference type="Proteomes" id="UP000324222"/>
    </source>
</evidence>
<sequence length="97" mass="11015">MVGGHLRVYLLFLFFILFILLAYNLASSPHLMFPSLHSCLGYPSLMFSAAFIPSPPLHALLHASPHLGCTYLRIPFHPSRVTPLVFRKKNTHNKEDK</sequence>
<dbReference type="Proteomes" id="UP000324222">
    <property type="component" value="Unassembled WGS sequence"/>
</dbReference>
<name>A0A5B7I888_PORTR</name>
<protein>
    <submittedName>
        <fullName evidence="2">Uncharacterized protein</fullName>
    </submittedName>
</protein>